<keyword evidence="7" id="KW-0175">Coiled coil</keyword>
<feature type="transmembrane region" description="Helical" evidence="11">
    <location>
        <begin position="83"/>
        <end position="104"/>
    </location>
</feature>
<dbReference type="OrthoDB" id="411535at2759"/>
<evidence type="ECO:0000256" key="8">
    <source>
        <dbReference type="ARBA" id="ARBA00023125"/>
    </source>
</evidence>
<feature type="transmembrane region" description="Helical" evidence="11">
    <location>
        <begin position="54"/>
        <end position="71"/>
    </location>
</feature>
<sequence length="167" mass="19138">MSQFMEELKSAMKEHIEFMSDLVERSSGELRTGLQPAVDIFIGFFHAIDWKEPWLIGLISFHVALLLTTILSRKNINFQMCLFLVALAGVYFAENINTILASNWKSFAGQNYFDPRGIFLSVLWSGPLLIISIIVLVNTLFSLCQLMVKWKRAELKHKARAARNKQE</sequence>
<dbReference type="Pfam" id="PF14770">
    <property type="entry name" value="TMEM18"/>
    <property type="match status" value="1"/>
</dbReference>
<comment type="similarity">
    <text evidence="3">Belongs to the TMEM18 family.</text>
</comment>
<dbReference type="PANTHER" id="PTHR22593">
    <property type="entry name" value="TRANSMEMBRANE PROTEIN 18"/>
    <property type="match status" value="1"/>
</dbReference>
<dbReference type="EMBL" id="CM010716">
    <property type="protein sequence ID" value="RZC49012.1"/>
    <property type="molecule type" value="Genomic_DNA"/>
</dbReference>
<dbReference type="Proteomes" id="UP000316621">
    <property type="component" value="Chromosome 2"/>
</dbReference>
<gene>
    <name evidence="12" type="ORF">C5167_017439</name>
</gene>
<comment type="subcellular location">
    <subcellularLocation>
        <location evidence="2">Endomembrane system</location>
        <topology evidence="2">Multi-pass membrane protein</topology>
    </subcellularLocation>
    <subcellularLocation>
        <location evidence="1">Nucleus membrane</location>
    </subcellularLocation>
</comment>
<protein>
    <recommendedName>
        <fullName evidence="4">Transmembrane protein 18</fullName>
    </recommendedName>
</protein>
<reference evidence="12 13" key="1">
    <citation type="journal article" date="2018" name="Science">
        <title>The opium poppy genome and morphinan production.</title>
        <authorList>
            <person name="Guo L."/>
            <person name="Winzer T."/>
            <person name="Yang X."/>
            <person name="Li Y."/>
            <person name="Ning Z."/>
            <person name="He Z."/>
            <person name="Teodor R."/>
            <person name="Lu Y."/>
            <person name="Bowser T.A."/>
            <person name="Graham I.A."/>
            <person name="Ye K."/>
        </authorList>
    </citation>
    <scope>NUCLEOTIDE SEQUENCE [LARGE SCALE GENOMIC DNA]</scope>
    <source>
        <strain evidence="13">cv. HN1</strain>
        <tissue evidence="12">Leaves</tissue>
    </source>
</reference>
<evidence type="ECO:0000313" key="12">
    <source>
        <dbReference type="EMBL" id="RZC49012.1"/>
    </source>
</evidence>
<evidence type="ECO:0000256" key="5">
    <source>
        <dbReference type="ARBA" id="ARBA00022692"/>
    </source>
</evidence>
<evidence type="ECO:0000256" key="3">
    <source>
        <dbReference type="ARBA" id="ARBA00009971"/>
    </source>
</evidence>
<evidence type="ECO:0000256" key="6">
    <source>
        <dbReference type="ARBA" id="ARBA00022989"/>
    </source>
</evidence>
<evidence type="ECO:0000313" key="13">
    <source>
        <dbReference type="Proteomes" id="UP000316621"/>
    </source>
</evidence>
<dbReference type="OMA" id="TFSKQQY"/>
<evidence type="ECO:0000256" key="2">
    <source>
        <dbReference type="ARBA" id="ARBA00004127"/>
    </source>
</evidence>
<dbReference type="GO" id="GO:0031965">
    <property type="term" value="C:nuclear membrane"/>
    <property type="evidence" value="ECO:0007669"/>
    <property type="project" value="UniProtKB-SubCell"/>
</dbReference>
<keyword evidence="13" id="KW-1185">Reference proteome</keyword>
<evidence type="ECO:0000256" key="1">
    <source>
        <dbReference type="ARBA" id="ARBA00004126"/>
    </source>
</evidence>
<dbReference type="GO" id="GO:0003677">
    <property type="term" value="F:DNA binding"/>
    <property type="evidence" value="ECO:0007669"/>
    <property type="project" value="UniProtKB-KW"/>
</dbReference>
<keyword evidence="5 11" id="KW-0812">Transmembrane</keyword>
<dbReference type="InterPro" id="IPR026721">
    <property type="entry name" value="TMEM18"/>
</dbReference>
<dbReference type="Gramene" id="RZC49012">
    <property type="protein sequence ID" value="RZC49012"/>
    <property type="gene ID" value="C5167_017439"/>
</dbReference>
<keyword evidence="10" id="KW-0539">Nucleus</keyword>
<evidence type="ECO:0000256" key="9">
    <source>
        <dbReference type="ARBA" id="ARBA00023136"/>
    </source>
</evidence>
<evidence type="ECO:0000256" key="4">
    <source>
        <dbReference type="ARBA" id="ARBA00014253"/>
    </source>
</evidence>
<proteinExistence type="inferred from homology"/>
<evidence type="ECO:0000256" key="11">
    <source>
        <dbReference type="SAM" id="Phobius"/>
    </source>
</evidence>
<evidence type="ECO:0000256" key="7">
    <source>
        <dbReference type="ARBA" id="ARBA00023054"/>
    </source>
</evidence>
<keyword evidence="8" id="KW-0238">DNA-binding</keyword>
<keyword evidence="9 11" id="KW-0472">Membrane</keyword>
<organism evidence="12 13">
    <name type="scientific">Papaver somniferum</name>
    <name type="common">Opium poppy</name>
    <dbReference type="NCBI Taxonomy" id="3469"/>
    <lineage>
        <taxon>Eukaryota</taxon>
        <taxon>Viridiplantae</taxon>
        <taxon>Streptophyta</taxon>
        <taxon>Embryophyta</taxon>
        <taxon>Tracheophyta</taxon>
        <taxon>Spermatophyta</taxon>
        <taxon>Magnoliopsida</taxon>
        <taxon>Ranunculales</taxon>
        <taxon>Papaveraceae</taxon>
        <taxon>Papaveroideae</taxon>
        <taxon>Papaver</taxon>
    </lineage>
</organism>
<evidence type="ECO:0000256" key="10">
    <source>
        <dbReference type="ARBA" id="ARBA00023242"/>
    </source>
</evidence>
<feature type="transmembrane region" description="Helical" evidence="11">
    <location>
        <begin position="124"/>
        <end position="148"/>
    </location>
</feature>
<dbReference type="PANTHER" id="PTHR22593:SF2">
    <property type="entry name" value="TRANSMEMBRANE PROTEIN 18"/>
    <property type="match status" value="1"/>
</dbReference>
<keyword evidence="6 11" id="KW-1133">Transmembrane helix</keyword>
<dbReference type="AlphaFoldDB" id="A0A4Y7IMS2"/>
<name>A0A4Y7IMS2_PAPSO</name>
<accession>A0A4Y7IMS2</accession>